<reference evidence="2 3" key="1">
    <citation type="journal article" date="2019" name="Sci. Rep.">
        <title>Orb-weaving spider Araneus ventricosus genome elucidates the spidroin gene catalogue.</title>
        <authorList>
            <person name="Kono N."/>
            <person name="Nakamura H."/>
            <person name="Ohtoshi R."/>
            <person name="Moran D.A.P."/>
            <person name="Shinohara A."/>
            <person name="Yoshida Y."/>
            <person name="Fujiwara M."/>
            <person name="Mori M."/>
            <person name="Tomita M."/>
            <person name="Arakawa K."/>
        </authorList>
    </citation>
    <scope>NUCLEOTIDE SEQUENCE [LARGE SCALE GENOMIC DNA]</scope>
</reference>
<gene>
    <name evidence="2" type="ORF">AVEN_108348_1</name>
</gene>
<dbReference type="AlphaFoldDB" id="A0A4Y2CV39"/>
<evidence type="ECO:0000313" key="2">
    <source>
        <dbReference type="EMBL" id="GBM08342.1"/>
    </source>
</evidence>
<feature type="region of interest" description="Disordered" evidence="1">
    <location>
        <begin position="83"/>
        <end position="104"/>
    </location>
</feature>
<proteinExistence type="predicted"/>
<evidence type="ECO:0000313" key="3">
    <source>
        <dbReference type="Proteomes" id="UP000499080"/>
    </source>
</evidence>
<dbReference type="Proteomes" id="UP000499080">
    <property type="component" value="Unassembled WGS sequence"/>
</dbReference>
<dbReference type="OrthoDB" id="4327074at2759"/>
<dbReference type="EMBL" id="BGPR01000256">
    <property type="protein sequence ID" value="GBM08342.1"/>
    <property type="molecule type" value="Genomic_DNA"/>
</dbReference>
<comment type="caution">
    <text evidence="2">The sequence shown here is derived from an EMBL/GenBank/DDBJ whole genome shotgun (WGS) entry which is preliminary data.</text>
</comment>
<feature type="region of interest" description="Disordered" evidence="1">
    <location>
        <begin position="274"/>
        <end position="309"/>
    </location>
</feature>
<protein>
    <submittedName>
        <fullName evidence="2">Uncharacterized protein</fullName>
    </submittedName>
</protein>
<keyword evidence="3" id="KW-1185">Reference proteome</keyword>
<organism evidence="2 3">
    <name type="scientific">Araneus ventricosus</name>
    <name type="common">Orbweaver spider</name>
    <name type="synonym">Epeira ventricosa</name>
    <dbReference type="NCBI Taxonomy" id="182803"/>
    <lineage>
        <taxon>Eukaryota</taxon>
        <taxon>Metazoa</taxon>
        <taxon>Ecdysozoa</taxon>
        <taxon>Arthropoda</taxon>
        <taxon>Chelicerata</taxon>
        <taxon>Arachnida</taxon>
        <taxon>Araneae</taxon>
        <taxon>Araneomorphae</taxon>
        <taxon>Entelegynae</taxon>
        <taxon>Araneoidea</taxon>
        <taxon>Araneidae</taxon>
        <taxon>Araneus</taxon>
    </lineage>
</organism>
<evidence type="ECO:0000256" key="1">
    <source>
        <dbReference type="SAM" id="MobiDB-lite"/>
    </source>
</evidence>
<name>A0A4Y2CV39_ARAVE</name>
<sequence>MISANLYTHLQSGLDFSLHIGQNGRCYGGTSISNEHVSCDVLQSEKTRALKTHESDADMSTTGTSDNDILEYYLDEQLKETPDIEGISTSPLPPVSRSKKSRKKKEKISFATSLSRATSFNRHNVVTFFANLASAFDRFKFQCQDIYNFDETRLTTVQKPRKIIATKGTKRVGAVTSAEKGTLCGQTLIAQNALQNCYDNFTILYGIQNTEQRLGEIVRYLVLIEEVHVNPQKIKPFPESGDRKVVRKRKPMVSAILTDSHGKNDLQIEAAIQQTMMRKPSRTERKTAPTKKNNRKEKDVYTGVFGRRG</sequence>
<accession>A0A4Y2CV39</accession>